<proteinExistence type="predicted"/>
<dbReference type="InterPro" id="IPR036936">
    <property type="entry name" value="CRIB_dom_sf"/>
</dbReference>
<feature type="region of interest" description="Disordered" evidence="1">
    <location>
        <begin position="48"/>
        <end position="186"/>
    </location>
</feature>
<evidence type="ECO:0000313" key="3">
    <source>
        <dbReference type="EMBL" id="SPO38511.1"/>
    </source>
</evidence>
<keyword evidence="4" id="KW-1185">Reference proteome</keyword>
<organism evidence="3 4">
    <name type="scientific">Pseudozyma flocculosa</name>
    <dbReference type="NCBI Taxonomy" id="84751"/>
    <lineage>
        <taxon>Eukaryota</taxon>
        <taxon>Fungi</taxon>
        <taxon>Dikarya</taxon>
        <taxon>Basidiomycota</taxon>
        <taxon>Ustilaginomycotina</taxon>
        <taxon>Ustilaginomycetes</taxon>
        <taxon>Ustilaginales</taxon>
        <taxon>Ustilaginaceae</taxon>
        <taxon>Pseudozyma</taxon>
    </lineage>
</organism>
<feature type="region of interest" description="Disordered" evidence="1">
    <location>
        <begin position="493"/>
        <end position="525"/>
    </location>
</feature>
<evidence type="ECO:0000259" key="2">
    <source>
        <dbReference type="PROSITE" id="PS50108"/>
    </source>
</evidence>
<dbReference type="Proteomes" id="UP000323386">
    <property type="component" value="Unassembled WGS sequence"/>
</dbReference>
<sequence>MVVSVSPPSKHRKAKRSGGLLAGCRSTAALDSLPRNARGPNAAFNRLQARDAFAQTPASSASAHELGALPLHAQQDDGDEARDRFGSAAATTSPPPPTARPPASKVRRSLSLNRSSSSGANSALARRAPPVSSSDLPPTSSDLDFGSSSRGRSGGADTGTTATSPRPSKGAVAAALGSPSPGGPARKRVVVKSMIGKPTNFQHTGHIGAASYGSAVSSAASEALQLQLSEVAAALRLDDPTPSTAAEPSPAAAAVAPSVEARVASPSPRSRPLPVAPARASSIQGESASEHGFDGVASPSTASSRPQTPTIDSFRPRSPLAGSTTTPSGSRPSSPLGVLASSASPGQPGLAMNAAAGARRRKPVPKALPELEFEARHQASSPAPAAAEVVAMAPSATSPDATDTIEGCPAASEAAPSLATEPAAASDAQLGRQVSVMGKLPGERDFAKFVQQGSPASRRLNKMSSIKNHRGDTLGEGTLKRWGLAEAFAENGAGAAAGEDAPTAEVEGQAPPGSGGPSKKMVEGPAGTYITDTANVRWNSAMDEIRKALAADEADEAEDQGIQEGMKLADEVLRKLGVDEAT</sequence>
<dbReference type="OrthoDB" id="2552865at2759"/>
<dbReference type="CDD" id="cd00132">
    <property type="entry name" value="CRIB"/>
    <property type="match status" value="1"/>
</dbReference>
<evidence type="ECO:0000256" key="1">
    <source>
        <dbReference type="SAM" id="MobiDB-lite"/>
    </source>
</evidence>
<feature type="region of interest" description="Disordered" evidence="1">
    <location>
        <begin position="449"/>
        <end position="476"/>
    </location>
</feature>
<name>A0A5C3F5I9_9BASI</name>
<feature type="region of interest" description="Disordered" evidence="1">
    <location>
        <begin position="1"/>
        <end position="20"/>
    </location>
</feature>
<gene>
    <name evidence="3" type="ORF">PSFLO_03989</name>
</gene>
<feature type="compositionally biased region" description="Low complexity" evidence="1">
    <location>
        <begin position="240"/>
        <end position="268"/>
    </location>
</feature>
<feature type="compositionally biased region" description="Low complexity" evidence="1">
    <location>
        <begin position="322"/>
        <end position="337"/>
    </location>
</feature>
<dbReference type="Gene3D" id="3.90.810.10">
    <property type="entry name" value="CRIB domain"/>
    <property type="match status" value="1"/>
</dbReference>
<accession>A0A5C3F5I9</accession>
<feature type="region of interest" description="Disordered" evidence="1">
    <location>
        <begin position="239"/>
        <end position="366"/>
    </location>
</feature>
<dbReference type="InterPro" id="IPR000095">
    <property type="entry name" value="CRIB_dom"/>
</dbReference>
<dbReference type="AlphaFoldDB" id="A0A5C3F5I9"/>
<reference evidence="3 4" key="1">
    <citation type="submission" date="2018-03" db="EMBL/GenBank/DDBJ databases">
        <authorList>
            <person name="Guldener U."/>
        </authorList>
    </citation>
    <scope>NUCLEOTIDE SEQUENCE [LARGE SCALE GENOMIC DNA]</scope>
    <source>
        <strain evidence="3 4">DAOM196992</strain>
    </source>
</reference>
<feature type="compositionally biased region" description="Low complexity" evidence="1">
    <location>
        <begin position="409"/>
        <end position="426"/>
    </location>
</feature>
<feature type="compositionally biased region" description="Polar residues" evidence="1">
    <location>
        <begin position="298"/>
        <end position="311"/>
    </location>
</feature>
<protein>
    <recommendedName>
        <fullName evidence="2">CRIB domain-containing protein</fullName>
    </recommendedName>
</protein>
<feature type="region of interest" description="Disordered" evidence="1">
    <location>
        <begin position="394"/>
        <end position="426"/>
    </location>
</feature>
<feature type="compositionally biased region" description="Low complexity" evidence="1">
    <location>
        <begin position="493"/>
        <end position="505"/>
    </location>
</feature>
<feature type="compositionally biased region" description="Low complexity" evidence="1">
    <location>
        <begin position="101"/>
        <end position="151"/>
    </location>
</feature>
<evidence type="ECO:0000313" key="4">
    <source>
        <dbReference type="Proteomes" id="UP000323386"/>
    </source>
</evidence>
<feature type="domain" description="CRIB" evidence="2">
    <location>
        <begin position="195"/>
        <end position="208"/>
    </location>
</feature>
<dbReference type="EMBL" id="OOIP01000010">
    <property type="protein sequence ID" value="SPO38511.1"/>
    <property type="molecule type" value="Genomic_DNA"/>
</dbReference>
<dbReference type="PROSITE" id="PS50108">
    <property type="entry name" value="CRIB"/>
    <property type="match status" value="1"/>
</dbReference>